<keyword evidence="3" id="KW-1185">Reference proteome</keyword>
<name>A0A9P7GLI1_9AGAR</name>
<proteinExistence type="predicted"/>
<dbReference type="InterPro" id="IPR010730">
    <property type="entry name" value="HET"/>
</dbReference>
<reference evidence="2" key="1">
    <citation type="submission" date="2021-02" db="EMBL/GenBank/DDBJ databases">
        <authorList>
            <person name="Nieuwenhuis M."/>
            <person name="Van De Peppel L.J.J."/>
        </authorList>
    </citation>
    <scope>NUCLEOTIDE SEQUENCE</scope>
    <source>
        <strain evidence="2">D49</strain>
    </source>
</reference>
<dbReference type="EMBL" id="JABCKI010000142">
    <property type="protein sequence ID" value="KAG5652268.1"/>
    <property type="molecule type" value="Genomic_DNA"/>
</dbReference>
<dbReference type="InterPro" id="IPR052895">
    <property type="entry name" value="HetReg/Transcr_Mod"/>
</dbReference>
<accession>A0A9P7GLI1</accession>
<evidence type="ECO:0000313" key="2">
    <source>
        <dbReference type="EMBL" id="KAG5652268.1"/>
    </source>
</evidence>
<gene>
    <name evidence="2" type="ORF">H0H81_005579</name>
</gene>
<feature type="domain" description="Heterokaryon incompatibility" evidence="1">
    <location>
        <begin position="70"/>
        <end position="228"/>
    </location>
</feature>
<dbReference type="Pfam" id="PF26639">
    <property type="entry name" value="Het-6_barrel"/>
    <property type="match status" value="1"/>
</dbReference>
<dbReference type="Proteomes" id="UP000717328">
    <property type="component" value="Unassembled WGS sequence"/>
</dbReference>
<dbReference type="Pfam" id="PF06985">
    <property type="entry name" value="HET"/>
    <property type="match status" value="1"/>
</dbReference>
<evidence type="ECO:0000259" key="1">
    <source>
        <dbReference type="Pfam" id="PF06985"/>
    </source>
</evidence>
<organism evidence="2 3">
    <name type="scientific">Sphagnurus paluster</name>
    <dbReference type="NCBI Taxonomy" id="117069"/>
    <lineage>
        <taxon>Eukaryota</taxon>
        <taxon>Fungi</taxon>
        <taxon>Dikarya</taxon>
        <taxon>Basidiomycota</taxon>
        <taxon>Agaricomycotina</taxon>
        <taxon>Agaricomycetes</taxon>
        <taxon>Agaricomycetidae</taxon>
        <taxon>Agaricales</taxon>
        <taxon>Tricholomatineae</taxon>
        <taxon>Lyophyllaceae</taxon>
        <taxon>Sphagnurus</taxon>
    </lineage>
</organism>
<protein>
    <recommendedName>
        <fullName evidence="1">Heterokaryon incompatibility domain-containing protein</fullName>
    </recommendedName>
</protein>
<dbReference type="PANTHER" id="PTHR24148">
    <property type="entry name" value="ANKYRIN REPEAT DOMAIN-CONTAINING PROTEIN 39 HOMOLOG-RELATED"/>
    <property type="match status" value="1"/>
</dbReference>
<sequence>MKIHIVDILPRTAASYLGNSLAGFWWSEFRHKPLRDAAGFIRLVTVLPPTWDHMVHCSVEEFSLDSGIEYEALSYTWFVDRDIGKPIEGIKQTIICNGGTYAVNENLYDALLQLQDLQRPLPIWIDAISINQVDDDEKSAQVNMMHRIFGDARSVFIWLGRKTIGTRIALHKTRWFFGTKASTEIRLKDAQRSGYFGTALKLSLILDMLALHWIIGRGFFERVWTMQEVVLAKEISFHLGNERIPLEQLAANIPFVEQENIHNMAMWGESMTGGWMEKLRGLIFILKTREQYMEQIRCPLPVSIAEARRRQTTKPADKVFAILSMSDILDSAGSSSLRANYRKNVPKVYLECARELFRTDVYLNTLSLVGQLRWGATEHALFPWNSVGYLVKDIKFVEGLPSWVPDLSTPVRPVPLHKLTQTVRYGAALSLERSYNIVGENNSYQLQLKAAIVDVIKEVGDTIDMGSTLHRPWYLFEVMLGTTSSTYMPTGEPIITAFRKTLVGGERAIATLRQDATAGDSITVEVDDSHFSEWFCDVAARVNIPSLWRYRPAFQFILSDTDLELTPEEGAVDVFAVARKSSTSIAETSAVGKRTINVMRKCVAQYDAPEYRLRERLIEMLQIYRSEGGLKSVGRMGSFEVHASSIDPPSYKSMFEKFYLHRRFFVTEKGYMGTGPWTVSKPDPINGKKDVVMLVAGAPVPYIFRQRANGCYELVGEAYCHGAMGGSSSVGPTLEEVPGLDLGSLNFSMITVV</sequence>
<dbReference type="AlphaFoldDB" id="A0A9P7GLI1"/>
<evidence type="ECO:0000313" key="3">
    <source>
        <dbReference type="Proteomes" id="UP000717328"/>
    </source>
</evidence>
<dbReference type="PANTHER" id="PTHR24148:SF73">
    <property type="entry name" value="HET DOMAIN PROTEIN (AFU_ORTHOLOGUE AFUA_8G01020)"/>
    <property type="match status" value="1"/>
</dbReference>
<dbReference type="OrthoDB" id="5303367at2759"/>
<comment type="caution">
    <text evidence="2">The sequence shown here is derived from an EMBL/GenBank/DDBJ whole genome shotgun (WGS) entry which is preliminary data.</text>
</comment>
<reference evidence="2" key="2">
    <citation type="submission" date="2021-10" db="EMBL/GenBank/DDBJ databases">
        <title>Phylogenomics reveals ancestral predisposition of the termite-cultivated fungus Termitomyces towards a domesticated lifestyle.</title>
        <authorList>
            <person name="Auxier B."/>
            <person name="Grum-Grzhimaylo A."/>
            <person name="Cardenas M.E."/>
            <person name="Lodge J.D."/>
            <person name="Laessoe T."/>
            <person name="Pedersen O."/>
            <person name="Smith M.E."/>
            <person name="Kuyper T.W."/>
            <person name="Franco-Molano E.A."/>
            <person name="Baroni T.J."/>
            <person name="Aanen D.K."/>
        </authorList>
    </citation>
    <scope>NUCLEOTIDE SEQUENCE</scope>
    <source>
        <strain evidence="2">D49</strain>
    </source>
</reference>